<accession>A0A7S3V0P9</accession>
<evidence type="ECO:0000256" key="6">
    <source>
        <dbReference type="ARBA" id="ARBA00023049"/>
    </source>
</evidence>
<dbReference type="Gene3D" id="1.10.101.10">
    <property type="entry name" value="PGBD-like superfamily/PGBD"/>
    <property type="match status" value="1"/>
</dbReference>
<dbReference type="GO" id="GO:0004181">
    <property type="term" value="F:metallocarboxypeptidase activity"/>
    <property type="evidence" value="ECO:0007669"/>
    <property type="project" value="InterPro"/>
</dbReference>
<dbReference type="SUPFAM" id="SSF53187">
    <property type="entry name" value="Zn-dependent exopeptidases"/>
    <property type="match status" value="1"/>
</dbReference>
<sequence>MPSLEKSTKQGGAKGLDTNFLFRSIVTGRSNLKASSFSRRHLGRVTGKISLYLVIIIIYAVYMLGIAYNYKTDLGNEQAKYEILSDAYTVPDAKLTSPSAAYESIIDEFNVSQIFVDRDFFSSYHPYEEINAYMRNLSKRETKALVTLEKIGTSHEGRDIFCLRIQGSQSSKGAASMETVMSKEKYVNNENVEKTRGLLLLGGVHAREWLTIVTVLQVAARIVAAYGKVRWVTESIDKATLHVVPFLNPDGYVHTWKYDFDRDLQLLKSGGHADKRGGTKWGRLAPKTRLWRDNRRRNLKPMFIEERIYDETRTLNFVEEGKKYPRNKYMGSYGVDINRNWGYDGLTWGSAENNPNYIDFQGPVGISEPESIALNEYAQSRDDINAFLDIHCCSADVRAPEHSTIPYDEETAERIAKLGKEMTKAISMRHGTKYVYKYRYVERDFTARGTSSGWAYTDMGWEKAYIVELAAGFVTRASWIQNKSDEVFSVVETLLKQAAKTTKEENIRVLTPNSVGENVRRWNDFLNDKMDVHILGNRFTKETLEATKVWQQKNGLQVTGIVDPDTLAKATDQGFEYKRKKLN</sequence>
<dbReference type="GO" id="GO:0008270">
    <property type="term" value="F:zinc ion binding"/>
    <property type="evidence" value="ECO:0007669"/>
    <property type="project" value="InterPro"/>
</dbReference>
<reference evidence="10" key="1">
    <citation type="submission" date="2021-01" db="EMBL/GenBank/DDBJ databases">
        <authorList>
            <person name="Corre E."/>
            <person name="Pelletier E."/>
            <person name="Niang G."/>
            <person name="Scheremetjew M."/>
            <person name="Finn R."/>
            <person name="Kale V."/>
            <person name="Holt S."/>
            <person name="Cochrane G."/>
            <person name="Meng A."/>
            <person name="Brown T."/>
            <person name="Cohen L."/>
        </authorList>
    </citation>
    <scope>NUCLEOTIDE SEQUENCE</scope>
    <source>
        <strain evidence="10">GSBS06</strain>
    </source>
</reference>
<keyword evidence="8" id="KW-0812">Transmembrane</keyword>
<feature type="active site" description="Proton donor/acceptor" evidence="7">
    <location>
        <position position="468"/>
    </location>
</feature>
<keyword evidence="6" id="KW-0482">Metalloprotease</keyword>
<evidence type="ECO:0000256" key="8">
    <source>
        <dbReference type="SAM" id="Phobius"/>
    </source>
</evidence>
<dbReference type="PANTHER" id="PTHR11705:SF143">
    <property type="entry name" value="SLL0236 PROTEIN"/>
    <property type="match status" value="1"/>
</dbReference>
<proteinExistence type="inferred from homology"/>
<keyword evidence="4" id="KW-0378">Hydrolase</keyword>
<dbReference type="PRINTS" id="PR00765">
    <property type="entry name" value="CRBOXYPTASEA"/>
</dbReference>
<evidence type="ECO:0000256" key="1">
    <source>
        <dbReference type="ARBA" id="ARBA00001947"/>
    </source>
</evidence>
<evidence type="ECO:0000256" key="2">
    <source>
        <dbReference type="ARBA" id="ARBA00005988"/>
    </source>
</evidence>
<dbReference type="AlphaFoldDB" id="A0A7S3V0P9"/>
<dbReference type="GO" id="GO:0005615">
    <property type="term" value="C:extracellular space"/>
    <property type="evidence" value="ECO:0007669"/>
    <property type="project" value="TreeGrafter"/>
</dbReference>
<dbReference type="Pfam" id="PF01471">
    <property type="entry name" value="PG_binding_1"/>
    <property type="match status" value="1"/>
</dbReference>
<dbReference type="InterPro" id="IPR036365">
    <property type="entry name" value="PGBD-like_sf"/>
</dbReference>
<gene>
    <name evidence="10" type="ORF">ASTO00021_LOCUS13816</name>
</gene>
<evidence type="ECO:0000259" key="9">
    <source>
        <dbReference type="PROSITE" id="PS52035"/>
    </source>
</evidence>
<keyword evidence="8" id="KW-0472">Membrane</keyword>
<evidence type="ECO:0000256" key="3">
    <source>
        <dbReference type="ARBA" id="ARBA00022670"/>
    </source>
</evidence>
<dbReference type="InterPro" id="IPR002477">
    <property type="entry name" value="Peptidoglycan-bd-like"/>
</dbReference>
<evidence type="ECO:0000256" key="4">
    <source>
        <dbReference type="ARBA" id="ARBA00022801"/>
    </source>
</evidence>
<dbReference type="GO" id="GO:0006508">
    <property type="term" value="P:proteolysis"/>
    <property type="evidence" value="ECO:0007669"/>
    <property type="project" value="UniProtKB-KW"/>
</dbReference>
<comment type="similarity">
    <text evidence="2 7">Belongs to the peptidase M14 family.</text>
</comment>
<feature type="transmembrane region" description="Helical" evidence="8">
    <location>
        <begin position="49"/>
        <end position="70"/>
    </location>
</feature>
<dbReference type="SMART" id="SM00631">
    <property type="entry name" value="Zn_pept"/>
    <property type="match status" value="1"/>
</dbReference>
<dbReference type="PANTHER" id="PTHR11705">
    <property type="entry name" value="PROTEASE FAMILY M14 CARBOXYPEPTIDASE A,B"/>
    <property type="match status" value="1"/>
</dbReference>
<evidence type="ECO:0000256" key="7">
    <source>
        <dbReference type="PROSITE-ProRule" id="PRU01379"/>
    </source>
</evidence>
<dbReference type="Pfam" id="PF00246">
    <property type="entry name" value="Peptidase_M14"/>
    <property type="match status" value="1"/>
</dbReference>
<name>A0A7S3V0P9_9STRA</name>
<dbReference type="SUPFAM" id="SSF47090">
    <property type="entry name" value="PGBD-like"/>
    <property type="match status" value="1"/>
</dbReference>
<keyword evidence="5" id="KW-0862">Zinc</keyword>
<keyword evidence="3" id="KW-0645">Protease</keyword>
<evidence type="ECO:0000313" key="10">
    <source>
        <dbReference type="EMBL" id="CAE0443761.1"/>
    </source>
</evidence>
<dbReference type="EMBL" id="HBIN01018105">
    <property type="protein sequence ID" value="CAE0443761.1"/>
    <property type="molecule type" value="Transcribed_RNA"/>
</dbReference>
<dbReference type="PROSITE" id="PS52035">
    <property type="entry name" value="PEPTIDASE_M14"/>
    <property type="match status" value="1"/>
</dbReference>
<dbReference type="InterPro" id="IPR036366">
    <property type="entry name" value="PGBDSf"/>
</dbReference>
<keyword evidence="8" id="KW-1133">Transmembrane helix</keyword>
<dbReference type="Gene3D" id="3.40.630.10">
    <property type="entry name" value="Zn peptidases"/>
    <property type="match status" value="1"/>
</dbReference>
<dbReference type="InterPro" id="IPR000834">
    <property type="entry name" value="Peptidase_M14"/>
</dbReference>
<feature type="domain" description="Peptidase M14" evidence="9">
    <location>
        <begin position="123"/>
        <end position="498"/>
    </location>
</feature>
<protein>
    <recommendedName>
        <fullName evidence="9">Peptidase M14 domain-containing protein</fullName>
    </recommendedName>
</protein>
<organism evidence="10">
    <name type="scientific">Aplanochytrium stocchinoi</name>
    <dbReference type="NCBI Taxonomy" id="215587"/>
    <lineage>
        <taxon>Eukaryota</taxon>
        <taxon>Sar</taxon>
        <taxon>Stramenopiles</taxon>
        <taxon>Bigyra</taxon>
        <taxon>Labyrinthulomycetes</taxon>
        <taxon>Thraustochytrida</taxon>
        <taxon>Thraustochytriidae</taxon>
        <taxon>Aplanochytrium</taxon>
    </lineage>
</organism>
<comment type="cofactor">
    <cofactor evidence="1">
        <name>Zn(2+)</name>
        <dbReference type="ChEBI" id="CHEBI:29105"/>
    </cofactor>
</comment>
<evidence type="ECO:0000256" key="5">
    <source>
        <dbReference type="ARBA" id="ARBA00022833"/>
    </source>
</evidence>